<gene>
    <name evidence="7" type="ORF">Godav_029110</name>
</gene>
<feature type="non-terminal residue" evidence="7">
    <location>
        <position position="206"/>
    </location>
</feature>
<keyword evidence="3" id="KW-0812">Transmembrane</keyword>
<dbReference type="PANTHER" id="PTHR27008:SF585">
    <property type="entry name" value="PROTEIN KINASE DOMAIN-CONTAINING PROTEIN"/>
    <property type="match status" value="1"/>
</dbReference>
<evidence type="ECO:0000313" key="7">
    <source>
        <dbReference type="EMBL" id="MBA0634244.1"/>
    </source>
</evidence>
<evidence type="ECO:0000256" key="2">
    <source>
        <dbReference type="ARBA" id="ARBA00022614"/>
    </source>
</evidence>
<keyword evidence="2" id="KW-0433">Leucine-rich repeat</keyword>
<proteinExistence type="predicted"/>
<keyword evidence="6" id="KW-0472">Membrane</keyword>
<protein>
    <submittedName>
        <fullName evidence="7">Uncharacterized protein</fullName>
    </submittedName>
</protein>
<evidence type="ECO:0000256" key="4">
    <source>
        <dbReference type="ARBA" id="ARBA00022737"/>
    </source>
</evidence>
<evidence type="ECO:0000256" key="6">
    <source>
        <dbReference type="ARBA" id="ARBA00023136"/>
    </source>
</evidence>
<dbReference type="EMBL" id="JABFAC010237367">
    <property type="protein sequence ID" value="MBA0634244.1"/>
    <property type="molecule type" value="Genomic_DNA"/>
</dbReference>
<dbReference type="Proteomes" id="UP000593561">
    <property type="component" value="Unassembled WGS sequence"/>
</dbReference>
<dbReference type="Gene3D" id="3.80.10.10">
    <property type="entry name" value="Ribonuclease Inhibitor"/>
    <property type="match status" value="1"/>
</dbReference>
<keyword evidence="4" id="KW-0677">Repeat</keyword>
<dbReference type="Pfam" id="PF00560">
    <property type="entry name" value="LRR_1"/>
    <property type="match status" value="4"/>
</dbReference>
<evidence type="ECO:0000256" key="5">
    <source>
        <dbReference type="ARBA" id="ARBA00022989"/>
    </source>
</evidence>
<dbReference type="InterPro" id="IPR001611">
    <property type="entry name" value="Leu-rich_rpt"/>
</dbReference>
<dbReference type="AlphaFoldDB" id="A0A7J8T762"/>
<sequence>MAGIIPHEIDNLMNLQVLNLEINNFAGSIPPQIFNISTLRTISLGGNQLSGHLPSNMGLFLPNMEKLYLNFNHLVGSIPMYISNASQLTLLDMSNNYFSGSIPDNMGNLRNLKILNLLSNNLTSSGMSFLFSLTNCRVLENLLLGINSFISGELPRVVGNLSSSLEEFSAPACNIRGSIPSEIGNLSQLIYLELGGNKLIGQIPTT</sequence>
<keyword evidence="8" id="KW-1185">Reference proteome</keyword>
<accession>A0A7J8T762</accession>
<organism evidence="7 8">
    <name type="scientific">Gossypium davidsonii</name>
    <name type="common">Davidson's cotton</name>
    <name type="synonym">Gossypium klotzschianum subsp. davidsonii</name>
    <dbReference type="NCBI Taxonomy" id="34287"/>
    <lineage>
        <taxon>Eukaryota</taxon>
        <taxon>Viridiplantae</taxon>
        <taxon>Streptophyta</taxon>
        <taxon>Embryophyta</taxon>
        <taxon>Tracheophyta</taxon>
        <taxon>Spermatophyta</taxon>
        <taxon>Magnoliopsida</taxon>
        <taxon>eudicotyledons</taxon>
        <taxon>Gunneridae</taxon>
        <taxon>Pentapetalae</taxon>
        <taxon>rosids</taxon>
        <taxon>malvids</taxon>
        <taxon>Malvales</taxon>
        <taxon>Malvaceae</taxon>
        <taxon>Malvoideae</taxon>
        <taxon>Gossypium</taxon>
    </lineage>
</organism>
<name>A0A7J8T762_GOSDV</name>
<evidence type="ECO:0000256" key="1">
    <source>
        <dbReference type="ARBA" id="ARBA00004370"/>
    </source>
</evidence>
<evidence type="ECO:0000313" key="8">
    <source>
        <dbReference type="Proteomes" id="UP000593561"/>
    </source>
</evidence>
<dbReference type="InterPro" id="IPR051809">
    <property type="entry name" value="Plant_receptor-like_S/T_kinase"/>
</dbReference>
<dbReference type="SUPFAM" id="SSF52058">
    <property type="entry name" value="L domain-like"/>
    <property type="match status" value="1"/>
</dbReference>
<keyword evidence="5" id="KW-1133">Transmembrane helix</keyword>
<dbReference type="InterPro" id="IPR032675">
    <property type="entry name" value="LRR_dom_sf"/>
</dbReference>
<reference evidence="7 8" key="1">
    <citation type="journal article" date="2019" name="Genome Biol. Evol.">
        <title>Insights into the evolution of the New World diploid cottons (Gossypium, subgenus Houzingenia) based on genome sequencing.</title>
        <authorList>
            <person name="Grover C.E."/>
            <person name="Arick M.A. 2nd"/>
            <person name="Thrash A."/>
            <person name="Conover J.L."/>
            <person name="Sanders W.S."/>
            <person name="Peterson D.G."/>
            <person name="Frelichowski J.E."/>
            <person name="Scheffler J.A."/>
            <person name="Scheffler B.E."/>
            <person name="Wendel J.F."/>
        </authorList>
    </citation>
    <scope>NUCLEOTIDE SEQUENCE [LARGE SCALE GENOMIC DNA]</scope>
    <source>
        <strain evidence="7">27</strain>
        <tissue evidence="7">Leaf</tissue>
    </source>
</reference>
<dbReference type="GO" id="GO:0016020">
    <property type="term" value="C:membrane"/>
    <property type="evidence" value="ECO:0007669"/>
    <property type="project" value="UniProtKB-SubCell"/>
</dbReference>
<evidence type="ECO:0000256" key="3">
    <source>
        <dbReference type="ARBA" id="ARBA00022692"/>
    </source>
</evidence>
<dbReference type="PANTHER" id="PTHR27008">
    <property type="entry name" value="OS04G0122200 PROTEIN"/>
    <property type="match status" value="1"/>
</dbReference>
<comment type="subcellular location">
    <subcellularLocation>
        <location evidence="1">Membrane</location>
    </subcellularLocation>
</comment>
<comment type="caution">
    <text evidence="7">The sequence shown here is derived from an EMBL/GenBank/DDBJ whole genome shotgun (WGS) entry which is preliminary data.</text>
</comment>